<dbReference type="InterPro" id="IPR012165">
    <property type="entry name" value="Cyt_c3_hydrogenase_gsu"/>
</dbReference>
<keyword evidence="1" id="KW-0285">Flavoprotein</keyword>
<dbReference type="PIRSF" id="PIRSF006816">
    <property type="entry name" value="Cyc3_hyd_g"/>
    <property type="match status" value="1"/>
</dbReference>
<dbReference type="Gene3D" id="3.40.50.80">
    <property type="entry name" value="Nucleotide-binding domain of ferredoxin-NADP reductase (FNR) module"/>
    <property type="match status" value="1"/>
</dbReference>
<accession>A0A1V5SRT0</accession>
<dbReference type="PANTHER" id="PTHR43513">
    <property type="entry name" value="DIHYDROOROTATE DEHYDROGENASE B (NAD(+)), ELECTRON TRANSFER SUBUNIT"/>
    <property type="match status" value="1"/>
</dbReference>
<keyword evidence="2" id="KW-0479">Metal-binding</keyword>
<feature type="binding site" evidence="2">
    <location>
        <position position="221"/>
    </location>
    <ligand>
        <name>[2Fe-2S] cluster</name>
        <dbReference type="ChEBI" id="CHEBI:190135"/>
    </ligand>
</feature>
<keyword evidence="1" id="KW-0274">FAD</keyword>
<feature type="domain" description="FAD-binding FR-type" evidence="3">
    <location>
        <begin position="1"/>
        <end position="95"/>
    </location>
</feature>
<dbReference type="EMBL" id="MWBQ01000095">
    <property type="protein sequence ID" value="OQA57188.1"/>
    <property type="molecule type" value="Genomic_DNA"/>
</dbReference>
<organism evidence="4">
    <name type="scientific">Candidatus Atribacter allofermentans</name>
    <dbReference type="NCBI Taxonomy" id="1852833"/>
    <lineage>
        <taxon>Bacteria</taxon>
        <taxon>Pseudomonadati</taxon>
        <taxon>Atribacterota</taxon>
        <taxon>Atribacteria</taxon>
        <taxon>Atribacterales</taxon>
        <taxon>Atribacteraceae</taxon>
        <taxon>Atribacter</taxon>
    </lineage>
</organism>
<dbReference type="Gene3D" id="2.40.30.10">
    <property type="entry name" value="Translation factors"/>
    <property type="match status" value="1"/>
</dbReference>
<dbReference type="InterPro" id="IPR019480">
    <property type="entry name" value="Dihydroorotate_DH_Fe-S-bd"/>
</dbReference>
<dbReference type="AlphaFoldDB" id="A0A1V5SRT0"/>
<dbReference type="InterPro" id="IPR050353">
    <property type="entry name" value="PyrK_electron_transfer"/>
</dbReference>
<dbReference type="InterPro" id="IPR017927">
    <property type="entry name" value="FAD-bd_FR_type"/>
</dbReference>
<dbReference type="PROSITE" id="PS51384">
    <property type="entry name" value="FAD_FR"/>
    <property type="match status" value="1"/>
</dbReference>
<keyword evidence="2" id="KW-0001">2Fe-2S</keyword>
<dbReference type="SUPFAM" id="SSF63380">
    <property type="entry name" value="Riboflavin synthase domain-like"/>
    <property type="match status" value="1"/>
</dbReference>
<proteinExistence type="predicted"/>
<reference evidence="4" key="1">
    <citation type="submission" date="2017-02" db="EMBL/GenBank/DDBJ databases">
        <title>Delving into the versatile metabolic prowess of the omnipresent phylum Bacteroidetes.</title>
        <authorList>
            <person name="Nobu M.K."/>
            <person name="Mei R."/>
            <person name="Narihiro T."/>
            <person name="Kuroda K."/>
            <person name="Liu W.-T."/>
        </authorList>
    </citation>
    <scope>NUCLEOTIDE SEQUENCE</scope>
    <source>
        <strain evidence="4">ADurb.Bin276</strain>
    </source>
</reference>
<dbReference type="GO" id="GO:0051537">
    <property type="term" value="F:2 iron, 2 sulfur cluster binding"/>
    <property type="evidence" value="ECO:0007669"/>
    <property type="project" value="UniProtKB-KW"/>
</dbReference>
<evidence type="ECO:0000259" key="3">
    <source>
        <dbReference type="PROSITE" id="PS51384"/>
    </source>
</evidence>
<evidence type="ECO:0000313" key="4">
    <source>
        <dbReference type="EMBL" id="OQA57188.1"/>
    </source>
</evidence>
<dbReference type="Pfam" id="PF00175">
    <property type="entry name" value="NAD_binding_1"/>
    <property type="match status" value="1"/>
</dbReference>
<evidence type="ECO:0000256" key="1">
    <source>
        <dbReference type="PIRSR" id="PIRSR006816-1"/>
    </source>
</evidence>
<dbReference type="GO" id="GO:0016491">
    <property type="term" value="F:oxidoreductase activity"/>
    <property type="evidence" value="ECO:0007669"/>
    <property type="project" value="InterPro"/>
</dbReference>
<dbReference type="PANTHER" id="PTHR43513:SF3">
    <property type="entry name" value="DIHYDROOROTATE DEHYDROGENASE B (NAD(+)), ELECTRON TRANSFER SUBUNIT-RELATED"/>
    <property type="match status" value="1"/>
</dbReference>
<keyword evidence="2" id="KW-0408">Iron</keyword>
<dbReference type="Pfam" id="PF10418">
    <property type="entry name" value="DHODB_Fe-S_bind"/>
    <property type="match status" value="1"/>
</dbReference>
<dbReference type="NCBIfam" id="NF004862">
    <property type="entry name" value="PRK06222.1"/>
    <property type="match status" value="1"/>
</dbReference>
<feature type="binding site" evidence="1">
    <location>
        <begin position="62"/>
        <end position="64"/>
    </location>
    <ligand>
        <name>FAD</name>
        <dbReference type="ChEBI" id="CHEBI:57692"/>
    </ligand>
</feature>
<name>A0A1V5SRT0_9BACT</name>
<dbReference type="InterPro" id="IPR039261">
    <property type="entry name" value="FNR_nucleotide-bd"/>
</dbReference>
<comment type="cofactor">
    <cofactor evidence="2">
        <name>[2Fe-2S] cluster</name>
        <dbReference type="ChEBI" id="CHEBI:190135"/>
    </cofactor>
    <text evidence="2">Binds 1 [2Fe-2S] cluster per subunit.</text>
</comment>
<keyword evidence="2" id="KW-0411">Iron-sulfur</keyword>
<comment type="caution">
    <text evidence="4">The sequence shown here is derived from an EMBL/GenBank/DDBJ whole genome shotgun (WGS) entry which is preliminary data.</text>
</comment>
<dbReference type="CDD" id="cd06219">
    <property type="entry name" value="DHOD_e_trans_like1"/>
    <property type="match status" value="1"/>
</dbReference>
<evidence type="ECO:0000256" key="2">
    <source>
        <dbReference type="PIRSR" id="PIRSR006816-2"/>
    </source>
</evidence>
<feature type="binding site" evidence="2">
    <location>
        <position position="236"/>
    </location>
    <ligand>
        <name>[2Fe-2S] cluster</name>
        <dbReference type="ChEBI" id="CHEBI:190135"/>
    </ligand>
</feature>
<dbReference type="GO" id="GO:0046872">
    <property type="term" value="F:metal ion binding"/>
    <property type="evidence" value="ECO:0007669"/>
    <property type="project" value="UniProtKB-KW"/>
</dbReference>
<gene>
    <name evidence="4" type="primary">pyrK_1</name>
    <name evidence="4" type="ORF">BWY41_01328</name>
</gene>
<dbReference type="InterPro" id="IPR017938">
    <property type="entry name" value="Riboflavin_synthase-like_b-brl"/>
</dbReference>
<dbReference type="InterPro" id="IPR001433">
    <property type="entry name" value="OxRdtase_FAD/NAD-bd"/>
</dbReference>
<sequence>MVKIIKKEVLTPQIKLMVIDAPRVAQHAKAGQFVIVRINEEGERIPLTIADFDPEKGTVTIIFQEVGKSTIQLGELDEGDYMADFVGPLGKEIEEKNFGHVVCVGGGVGIAPVYPKARALKMLDNRITSIIGARSSDLLFWEDRMQSVSDALYVTTDDGSYGEKGFVTSVLDRVIQKEKIDLVIAVGPLMMMKMVSLLTKKYELPTLVSLNPIMVDGTGMCGCCRVTVGKECKFTCVDGPVFDGHSVDYDELLARQRNYLEEEKRAVESWQMKKAEEGVHHVK</sequence>
<dbReference type="SUPFAM" id="SSF52343">
    <property type="entry name" value="Ferredoxin reductase-like, C-terminal NADP-linked domain"/>
    <property type="match status" value="1"/>
</dbReference>
<dbReference type="Proteomes" id="UP000485569">
    <property type="component" value="Unassembled WGS sequence"/>
</dbReference>
<protein>
    <submittedName>
        <fullName evidence="4">Dihydroorotate dehydrogenase B (NAD(+)), electron transfer subunit</fullName>
    </submittedName>
</protein>
<dbReference type="GO" id="GO:0050660">
    <property type="term" value="F:flavin adenine dinucleotide binding"/>
    <property type="evidence" value="ECO:0007669"/>
    <property type="project" value="InterPro"/>
</dbReference>
<comment type="cofactor">
    <cofactor evidence="1">
        <name>FAD</name>
        <dbReference type="ChEBI" id="CHEBI:57692"/>
    </cofactor>
    <text evidence="1">Binds 1 FAD per subunit.</text>
</comment>
<dbReference type="GO" id="GO:0006221">
    <property type="term" value="P:pyrimidine nucleotide biosynthetic process"/>
    <property type="evidence" value="ECO:0007669"/>
    <property type="project" value="InterPro"/>
</dbReference>
<feature type="binding site" evidence="2">
    <location>
        <position position="224"/>
    </location>
    <ligand>
        <name>[2Fe-2S] cluster</name>
        <dbReference type="ChEBI" id="CHEBI:190135"/>
    </ligand>
</feature>